<organism evidence="1 2">
    <name type="scientific">Halobacteriovorax vibrionivorans</name>
    <dbReference type="NCBI Taxonomy" id="2152716"/>
    <lineage>
        <taxon>Bacteria</taxon>
        <taxon>Pseudomonadati</taxon>
        <taxon>Bdellovibrionota</taxon>
        <taxon>Bacteriovoracia</taxon>
        <taxon>Bacteriovoracales</taxon>
        <taxon>Halobacteriovoraceae</taxon>
        <taxon>Halobacteriovorax</taxon>
    </lineage>
</organism>
<keyword evidence="2" id="KW-1185">Reference proteome</keyword>
<comment type="caution">
    <text evidence="1">The sequence shown here is derived from an EMBL/GenBank/DDBJ whole genome shotgun (WGS) entry which is preliminary data.</text>
</comment>
<evidence type="ECO:0008006" key="3">
    <source>
        <dbReference type="Google" id="ProtNLM"/>
    </source>
</evidence>
<evidence type="ECO:0000313" key="2">
    <source>
        <dbReference type="Proteomes" id="UP000443582"/>
    </source>
</evidence>
<sequence length="277" mass="31926">MDSTNNNHFVCFIDILGFENLINNDNKDKLKKYTEIFSNLRQYWNSETNEKSTLNLQFFGFSDSLVISVKANSDPSKNISIFKNFCSAISQFQLDLAIHDIWLRGGISYGDFDIIPVNSNNEQDGIIAFGRSLIKAYKQELKFAKFPRIIIDGTVLKPCGEVDRTTFIDNVNRGGHNGTLNNVIFKWKTSSFFTEESHRIASDVYLFIDYMSSIDTKSTQEIDKVIENLQNNLKVPDFFDKYQWVINYFITTLSIKRSSGRLDVQRANELIKRLISI</sequence>
<dbReference type="Proteomes" id="UP000443582">
    <property type="component" value="Unassembled WGS sequence"/>
</dbReference>
<evidence type="ECO:0000313" key="1">
    <source>
        <dbReference type="EMBL" id="RZF21711.1"/>
    </source>
</evidence>
<name>A0ABY0IFI0_9BACT</name>
<dbReference type="RefSeq" id="WP_115361370.1">
    <property type="nucleotide sequence ID" value="NZ_QDKL01000002.1"/>
</dbReference>
<gene>
    <name evidence="1" type="ORF">DAY19_08460</name>
</gene>
<proteinExistence type="predicted"/>
<reference evidence="2" key="1">
    <citation type="journal article" date="2019" name="Int. J. Syst. Evol. Microbiol.">
        <title>Halobacteriovorax valvorus sp. nov., a novel prokaryotic predator isolated from coastal seawater of China.</title>
        <authorList>
            <person name="Chen M.-X."/>
        </authorList>
    </citation>
    <scope>NUCLEOTIDE SEQUENCE [LARGE SCALE GENOMIC DNA]</scope>
    <source>
        <strain evidence="2">BL9</strain>
    </source>
</reference>
<dbReference type="EMBL" id="QDKL01000002">
    <property type="protein sequence ID" value="RZF21711.1"/>
    <property type="molecule type" value="Genomic_DNA"/>
</dbReference>
<accession>A0ABY0IFI0</accession>
<protein>
    <recommendedName>
        <fullName evidence="3">Guanylate cyclase domain-containing protein</fullName>
    </recommendedName>
</protein>